<dbReference type="AlphaFoldDB" id="A0A450UJB7"/>
<sequence length="79" mass="8902">MASTGFWVPWPVSFLLCSMLHRVDCVRSPLQWPVLPFRTAYQHGSCCQWVLRAAMFLAMVLMGIDGWLLVVEEGICDAG</sequence>
<evidence type="ECO:0000313" key="2">
    <source>
        <dbReference type="EMBL" id="VFJ92618.1"/>
    </source>
</evidence>
<reference evidence="2" key="1">
    <citation type="submission" date="2019-02" db="EMBL/GenBank/DDBJ databases">
        <authorList>
            <person name="Gruber-Vodicka R. H."/>
            <person name="Seah K. B. B."/>
        </authorList>
    </citation>
    <scope>NUCLEOTIDE SEQUENCE</scope>
    <source>
        <strain evidence="3">BECK_SA2B12</strain>
        <strain evidence="2">BECK_SA2B20</strain>
    </source>
</reference>
<keyword evidence="1" id="KW-1133">Transmembrane helix</keyword>
<accession>A0A450UJB7</accession>
<evidence type="ECO:0000256" key="1">
    <source>
        <dbReference type="SAM" id="Phobius"/>
    </source>
</evidence>
<dbReference type="EMBL" id="CAADFI010000031">
    <property type="protein sequence ID" value="VFJ92618.1"/>
    <property type="molecule type" value="Genomic_DNA"/>
</dbReference>
<feature type="transmembrane region" description="Helical" evidence="1">
    <location>
        <begin position="49"/>
        <end position="71"/>
    </location>
</feature>
<protein>
    <submittedName>
        <fullName evidence="2">Uncharacterized protein</fullName>
    </submittedName>
</protein>
<keyword evidence="1" id="KW-0472">Membrane</keyword>
<gene>
    <name evidence="2" type="ORF">BECKH772B_GA0070898_1003133</name>
    <name evidence="3" type="ORF">BECKH772C_GA0070978_100313</name>
</gene>
<proteinExistence type="predicted"/>
<evidence type="ECO:0000313" key="3">
    <source>
        <dbReference type="EMBL" id="VFJ99320.1"/>
    </source>
</evidence>
<dbReference type="EMBL" id="CAADFJ010000031">
    <property type="protein sequence ID" value="VFJ99320.1"/>
    <property type="molecule type" value="Genomic_DNA"/>
</dbReference>
<organism evidence="2">
    <name type="scientific">Candidatus Kentrum eta</name>
    <dbReference type="NCBI Taxonomy" id="2126337"/>
    <lineage>
        <taxon>Bacteria</taxon>
        <taxon>Pseudomonadati</taxon>
        <taxon>Pseudomonadota</taxon>
        <taxon>Gammaproteobacteria</taxon>
        <taxon>Candidatus Kentrum</taxon>
    </lineage>
</organism>
<keyword evidence="1" id="KW-0812">Transmembrane</keyword>
<name>A0A450UJB7_9GAMM</name>